<keyword evidence="2" id="KW-0479">Metal-binding</keyword>
<evidence type="ECO:0000256" key="5">
    <source>
        <dbReference type="ARBA" id="ARBA00022833"/>
    </source>
</evidence>
<evidence type="ECO:0000256" key="4">
    <source>
        <dbReference type="ARBA" id="ARBA00022771"/>
    </source>
</evidence>
<keyword evidence="6" id="KW-0539">Nucleus</keyword>
<keyword evidence="4 7" id="KW-0863">Zinc-finger</keyword>
<comment type="caution">
    <text evidence="10">The sequence shown here is derived from an EMBL/GenBank/DDBJ whole genome shotgun (WGS) entry which is preliminary data.</text>
</comment>
<dbReference type="InterPro" id="IPR050888">
    <property type="entry name" value="ZnF_C2H2-type_TF"/>
</dbReference>
<evidence type="ECO:0000259" key="9">
    <source>
        <dbReference type="PROSITE" id="PS50157"/>
    </source>
</evidence>
<feature type="region of interest" description="Disordered" evidence="8">
    <location>
        <begin position="65"/>
        <end position="94"/>
    </location>
</feature>
<dbReference type="InterPro" id="IPR013087">
    <property type="entry name" value="Znf_C2H2_type"/>
</dbReference>
<evidence type="ECO:0000313" key="11">
    <source>
        <dbReference type="Proteomes" id="UP001215151"/>
    </source>
</evidence>
<gene>
    <name evidence="10" type="ORF">ONZ51_g11670</name>
</gene>
<evidence type="ECO:0000256" key="2">
    <source>
        <dbReference type="ARBA" id="ARBA00022723"/>
    </source>
</evidence>
<dbReference type="Gene3D" id="3.30.40.10">
    <property type="entry name" value="Zinc/RING finger domain, C3HC4 (zinc finger)"/>
    <property type="match status" value="1"/>
</dbReference>
<evidence type="ECO:0000256" key="1">
    <source>
        <dbReference type="ARBA" id="ARBA00004123"/>
    </source>
</evidence>
<dbReference type="InterPro" id="IPR017907">
    <property type="entry name" value="Znf_RING_CS"/>
</dbReference>
<feature type="compositionally biased region" description="Polar residues" evidence="8">
    <location>
        <begin position="801"/>
        <end position="816"/>
    </location>
</feature>
<evidence type="ECO:0000256" key="3">
    <source>
        <dbReference type="ARBA" id="ARBA00022737"/>
    </source>
</evidence>
<feature type="region of interest" description="Disordered" evidence="8">
    <location>
        <begin position="229"/>
        <end position="324"/>
    </location>
</feature>
<feature type="compositionally biased region" description="Polar residues" evidence="8">
    <location>
        <begin position="251"/>
        <end position="262"/>
    </location>
</feature>
<dbReference type="EMBL" id="JAPEVG010000586">
    <property type="protein sequence ID" value="KAJ8457209.1"/>
    <property type="molecule type" value="Genomic_DNA"/>
</dbReference>
<feature type="region of interest" description="Disordered" evidence="8">
    <location>
        <begin position="1218"/>
        <end position="1242"/>
    </location>
</feature>
<feature type="compositionally biased region" description="Polar residues" evidence="8">
    <location>
        <begin position="1219"/>
        <end position="1237"/>
    </location>
</feature>
<evidence type="ECO:0000256" key="8">
    <source>
        <dbReference type="SAM" id="MobiDB-lite"/>
    </source>
</evidence>
<feature type="compositionally biased region" description="Low complexity" evidence="8">
    <location>
        <begin position="276"/>
        <end position="289"/>
    </location>
</feature>
<evidence type="ECO:0000313" key="10">
    <source>
        <dbReference type="EMBL" id="KAJ8457209.1"/>
    </source>
</evidence>
<dbReference type="PANTHER" id="PTHR24406">
    <property type="entry name" value="TRANSCRIPTIONAL REPRESSOR CTCFL-RELATED"/>
    <property type="match status" value="1"/>
</dbReference>
<dbReference type="GO" id="GO:0008270">
    <property type="term" value="F:zinc ion binding"/>
    <property type="evidence" value="ECO:0007669"/>
    <property type="project" value="UniProtKB-KW"/>
</dbReference>
<feature type="compositionally biased region" description="Low complexity" evidence="8">
    <location>
        <begin position="80"/>
        <end position="91"/>
    </location>
</feature>
<dbReference type="PROSITE" id="PS00028">
    <property type="entry name" value="ZINC_FINGER_C2H2_1"/>
    <property type="match status" value="2"/>
</dbReference>
<organism evidence="10 11">
    <name type="scientific">Trametes cubensis</name>
    <dbReference type="NCBI Taxonomy" id="1111947"/>
    <lineage>
        <taxon>Eukaryota</taxon>
        <taxon>Fungi</taxon>
        <taxon>Dikarya</taxon>
        <taxon>Basidiomycota</taxon>
        <taxon>Agaricomycotina</taxon>
        <taxon>Agaricomycetes</taxon>
        <taxon>Polyporales</taxon>
        <taxon>Polyporaceae</taxon>
        <taxon>Trametes</taxon>
    </lineage>
</organism>
<feature type="region of interest" description="Disordered" evidence="8">
    <location>
        <begin position="108"/>
        <end position="132"/>
    </location>
</feature>
<sequence>MVLPWLPVALRRFNGAKLGFEDKAQLREHLRLENACETCMVHHGSADGLESHYLRLIRHRPQTRRGEVLSVDDPPGAVNAGSAGPSSATPAAPQPMHLFSASSILLPPSRSSSSTYQHDSKEEGLSSPTPADRTAMARKMLDDLVDESTSSYTAGGSSTFVDGGSHKDRYDLDDAASMVSYGNYSNTTPDEMSSVGRRSMSPRSVITSHTAAWSSGHSEISIVSQDLGRLSRRDNEDSAQSIQRNRDLTRSPGNFVQNTDNPGWTRRASKRPGIPSVSGHSESSDSSHSTELTTPSEERIRSYLQSTVQPTPSRSSRGTSEAQGHEWDTSWSCRSCQRAPCIEPVATFCGHIFCRSCILLELGEHGTGMAKKKKKPASCWQCKKKFVDDAACQSHASAKKHQWQGPTTTNSTKVTTPSTSAWSQNAVVPSGQAASSKLGPQRFITMFACPMFGCTAYFNNVTELESHRTQNHTGSTITVKCQDYRLRSIGPPTARKRPMRHISSLTPPSHPFKCVACHGGYENENELREHLRQKNVCESCKVHYSTAVALQSHYEMSNHDLGMIRAEVEASQTPDTEHRPSAAQTVGSQSMAEPISLRLTASTPPSASHSSFYHDGVPDGRNGIGWGAVAQRTLERQASHFTFTFDSRVKPALVKVTTPEDTNESQSQDSDSASVASYASDFDFCGMSESTGSGCEALALMPKTTSFEHVGNAASSSEDPPPSAFSELQIAKSIDETNVVQAMADMIITRPPETVRSVDIPTGTDSTRLAPIETPRVSGEIESGYGPGSVVSAYTPDDSESTQSETKTPVSASSRWQSGQAVATSLAGKAVSVFGQSPVAEPPLGHTSAAQDQDLVRGIRAMYPPRLPVGTYFVKGVFCRSSQELDAALHDIFGQCPICKAQLSESESLGEHYESSDKHPPPCASCNTVFATQKDHDAHYQWRMQSSYIEQADPLVALGQKETGSCCVPTKITISDTASRLTLTGENLHTNSGFSSSSAALVHPPYRYCLPCKAIVSRGQAHLTSSPNHPNCTVCRLGFENGEQLDWHMIAKNTCNVCAVHHDSPEALHGHRQTSIQHKGAEIINRTCSLSNLIIEAVAENIVDQNTCMKQVLDADGVDKHILTQYTAPPVKPTAQCSPDELYTSFPGAYPGTPDEATNREAGLLVVDADVRVSCALQLVLQVSTSSDMVTSDYSDIEDEDDFYDLACEIPRHRATCKESPTSRSAVSESLRRSSVSGRIGQYPPLGADVEVGRVPSVCHSTLAPQMSRASPTPVPSVPMKVQMNTWGDEDWEMVA</sequence>
<feature type="region of interest" description="Disordered" evidence="8">
    <location>
        <begin position="184"/>
        <end position="203"/>
    </location>
</feature>
<dbReference type="Proteomes" id="UP001215151">
    <property type="component" value="Unassembled WGS sequence"/>
</dbReference>
<feature type="compositionally biased region" description="Polar residues" evidence="8">
    <location>
        <begin position="303"/>
        <end position="322"/>
    </location>
</feature>
<feature type="domain" description="C2H2-type" evidence="9">
    <location>
        <begin position="447"/>
        <end position="477"/>
    </location>
</feature>
<dbReference type="SMART" id="SM00355">
    <property type="entry name" value="ZnF_C2H2"/>
    <property type="match status" value="7"/>
</dbReference>
<keyword evidence="11" id="KW-1185">Reference proteome</keyword>
<name>A0AAD7X596_9APHY</name>
<proteinExistence type="predicted"/>
<feature type="region of interest" description="Disordered" evidence="8">
    <location>
        <begin position="777"/>
        <end position="816"/>
    </location>
</feature>
<dbReference type="SUPFAM" id="SSF57850">
    <property type="entry name" value="RING/U-box"/>
    <property type="match status" value="1"/>
</dbReference>
<keyword evidence="3" id="KW-0677">Repeat</keyword>
<protein>
    <recommendedName>
        <fullName evidence="9">C2H2-type domain-containing protein</fullName>
    </recommendedName>
</protein>
<comment type="subcellular location">
    <subcellularLocation>
        <location evidence="1">Nucleus</location>
    </subcellularLocation>
</comment>
<dbReference type="PROSITE" id="PS00518">
    <property type="entry name" value="ZF_RING_1"/>
    <property type="match status" value="1"/>
</dbReference>
<dbReference type="InterPro" id="IPR013083">
    <property type="entry name" value="Znf_RING/FYVE/PHD"/>
</dbReference>
<dbReference type="PROSITE" id="PS50157">
    <property type="entry name" value="ZINC_FINGER_C2H2_2"/>
    <property type="match status" value="1"/>
</dbReference>
<feature type="region of interest" description="Disordered" evidence="8">
    <location>
        <begin position="569"/>
        <end position="590"/>
    </location>
</feature>
<dbReference type="GO" id="GO:0005634">
    <property type="term" value="C:nucleus"/>
    <property type="evidence" value="ECO:0007669"/>
    <property type="project" value="UniProtKB-SubCell"/>
</dbReference>
<evidence type="ECO:0000256" key="6">
    <source>
        <dbReference type="ARBA" id="ARBA00023242"/>
    </source>
</evidence>
<keyword evidence="5" id="KW-0862">Zinc</keyword>
<accession>A0AAD7X596</accession>
<reference evidence="10" key="1">
    <citation type="submission" date="2022-11" db="EMBL/GenBank/DDBJ databases">
        <title>Genome Sequence of Cubamyces cubensis.</title>
        <authorList>
            <person name="Buettner E."/>
        </authorList>
    </citation>
    <scope>NUCLEOTIDE SEQUENCE</scope>
    <source>
        <strain evidence="10">MPL-01</strain>
    </source>
</reference>
<evidence type="ECO:0000256" key="7">
    <source>
        <dbReference type="PROSITE-ProRule" id="PRU00042"/>
    </source>
</evidence>